<dbReference type="InterPro" id="IPR011013">
    <property type="entry name" value="Gal_mutarotase_sf_dom"/>
</dbReference>
<dbReference type="OrthoDB" id="775278at2759"/>
<dbReference type="Pfam" id="PF01263">
    <property type="entry name" value="Aldose_epim"/>
    <property type="match status" value="1"/>
</dbReference>
<evidence type="ECO:0000313" key="3">
    <source>
        <dbReference type="Proteomes" id="UP000275267"/>
    </source>
</evidence>
<dbReference type="AlphaFoldDB" id="A0A3L6Q7X7"/>
<feature type="chain" id="PRO_5018277347" evidence="1">
    <location>
        <begin position="27"/>
        <end position="162"/>
    </location>
</feature>
<evidence type="ECO:0000256" key="1">
    <source>
        <dbReference type="SAM" id="SignalP"/>
    </source>
</evidence>
<reference evidence="3" key="1">
    <citation type="journal article" date="2019" name="Nat. Commun.">
        <title>The genome of broomcorn millet.</title>
        <authorList>
            <person name="Zou C."/>
            <person name="Miki D."/>
            <person name="Li D."/>
            <person name="Tang Q."/>
            <person name="Xiao L."/>
            <person name="Rajput S."/>
            <person name="Deng P."/>
            <person name="Jia W."/>
            <person name="Huang R."/>
            <person name="Zhang M."/>
            <person name="Sun Y."/>
            <person name="Hu J."/>
            <person name="Fu X."/>
            <person name="Schnable P.S."/>
            <person name="Li F."/>
            <person name="Zhang H."/>
            <person name="Feng B."/>
            <person name="Zhu X."/>
            <person name="Liu R."/>
            <person name="Schnable J.C."/>
            <person name="Zhu J.-K."/>
            <person name="Zhang H."/>
        </authorList>
    </citation>
    <scope>NUCLEOTIDE SEQUENCE [LARGE SCALE GENOMIC DNA]</scope>
</reference>
<name>A0A3L6Q7X7_PANMI</name>
<comment type="caution">
    <text evidence="2">The sequence shown here is derived from an EMBL/GenBank/DDBJ whole genome shotgun (WGS) entry which is preliminary data.</text>
</comment>
<dbReference type="Gene3D" id="2.70.98.10">
    <property type="match status" value="1"/>
</dbReference>
<accession>A0A3L6Q7X7</accession>
<feature type="signal peptide" evidence="1">
    <location>
        <begin position="1"/>
        <end position="26"/>
    </location>
</feature>
<dbReference type="PANTHER" id="PTHR10091:SF0">
    <property type="entry name" value="GALACTOSE MUTAROTASE"/>
    <property type="match status" value="1"/>
</dbReference>
<gene>
    <name evidence="2" type="ORF">C2845_PM15G10510</name>
</gene>
<protein>
    <submittedName>
        <fullName evidence="2">Aldose 1-epimerase-like</fullName>
    </submittedName>
</protein>
<dbReference type="InterPro" id="IPR014718">
    <property type="entry name" value="GH-type_carb-bd"/>
</dbReference>
<organism evidence="2 3">
    <name type="scientific">Panicum miliaceum</name>
    <name type="common">Proso millet</name>
    <name type="synonym">Broomcorn millet</name>
    <dbReference type="NCBI Taxonomy" id="4540"/>
    <lineage>
        <taxon>Eukaryota</taxon>
        <taxon>Viridiplantae</taxon>
        <taxon>Streptophyta</taxon>
        <taxon>Embryophyta</taxon>
        <taxon>Tracheophyta</taxon>
        <taxon>Spermatophyta</taxon>
        <taxon>Magnoliopsida</taxon>
        <taxon>Liliopsida</taxon>
        <taxon>Poales</taxon>
        <taxon>Poaceae</taxon>
        <taxon>PACMAD clade</taxon>
        <taxon>Panicoideae</taxon>
        <taxon>Panicodae</taxon>
        <taxon>Paniceae</taxon>
        <taxon>Panicinae</taxon>
        <taxon>Panicum</taxon>
        <taxon>Panicum sect. Panicum</taxon>
    </lineage>
</organism>
<dbReference type="STRING" id="4540.A0A3L6Q7X7"/>
<evidence type="ECO:0000313" key="2">
    <source>
        <dbReference type="EMBL" id="RLM74230.1"/>
    </source>
</evidence>
<dbReference type="Proteomes" id="UP000275267">
    <property type="component" value="Unassembled WGS sequence"/>
</dbReference>
<keyword evidence="1" id="KW-0732">Signal</keyword>
<proteinExistence type="predicted"/>
<dbReference type="EMBL" id="PQIB02000013">
    <property type="protein sequence ID" value="RLM74230.1"/>
    <property type="molecule type" value="Genomic_DNA"/>
</dbReference>
<dbReference type="GO" id="GO:0004034">
    <property type="term" value="F:aldose 1-epimerase activity"/>
    <property type="evidence" value="ECO:0007669"/>
    <property type="project" value="TreeGrafter"/>
</dbReference>
<dbReference type="SUPFAM" id="SSF74650">
    <property type="entry name" value="Galactose mutarotase-like"/>
    <property type="match status" value="1"/>
</dbReference>
<dbReference type="GO" id="GO:0030246">
    <property type="term" value="F:carbohydrate binding"/>
    <property type="evidence" value="ECO:0007669"/>
    <property type="project" value="InterPro"/>
</dbReference>
<dbReference type="GO" id="GO:0006006">
    <property type="term" value="P:glucose metabolic process"/>
    <property type="evidence" value="ECO:0007669"/>
    <property type="project" value="TreeGrafter"/>
</dbReference>
<dbReference type="InterPro" id="IPR008183">
    <property type="entry name" value="Aldose_1/G6P_1-epimerase"/>
</dbReference>
<dbReference type="GO" id="GO:0033499">
    <property type="term" value="P:galactose catabolic process via UDP-galactose, Leloir pathway"/>
    <property type="evidence" value="ECO:0007669"/>
    <property type="project" value="TreeGrafter"/>
</dbReference>
<keyword evidence="3" id="KW-1185">Reference proteome</keyword>
<dbReference type="PANTHER" id="PTHR10091">
    <property type="entry name" value="ALDOSE-1-EPIMERASE"/>
    <property type="match status" value="1"/>
</dbReference>
<sequence length="162" mass="17221">MAGAPPPLLLALLGLAALAAAGGANAAGRKTVGVYELRKGDFSVRVTNWGATLTSVVLPDSKGNLADVVLGYDTIAEYVNDSAYFGALVGRVANRVANARFVLDGKVYHLYRNDGKNALHGAHRGFSKVIWTVKEYVGGGDSPYITLYYHSFDGEEGKTNEK</sequence>